<dbReference type="SMART" id="SM00130">
    <property type="entry name" value="KR"/>
    <property type="match status" value="1"/>
</dbReference>
<dbReference type="PANTHER" id="PTHR24043">
    <property type="entry name" value="SCAVENGER RECEPTOR CLASS F"/>
    <property type="match status" value="1"/>
</dbReference>
<evidence type="ECO:0000313" key="6">
    <source>
        <dbReference type="EMBL" id="CAC5375585.1"/>
    </source>
</evidence>
<keyword evidence="3" id="KW-1015">Disulfide bond</keyword>
<dbReference type="InterPro" id="IPR013806">
    <property type="entry name" value="Kringle-like"/>
</dbReference>
<name>A0A6J8AXU1_MYTCO</name>
<evidence type="ECO:0000256" key="4">
    <source>
        <dbReference type="PROSITE-ProRule" id="PRU00121"/>
    </source>
</evidence>
<evidence type="ECO:0000259" key="5">
    <source>
        <dbReference type="PROSITE" id="PS50070"/>
    </source>
</evidence>
<dbReference type="Pfam" id="PF24887">
    <property type="entry name" value="EGF_STAB1-2"/>
    <property type="match status" value="1"/>
</dbReference>
<dbReference type="Gene3D" id="2.170.300.10">
    <property type="entry name" value="Tie2 ligand-binding domain superfamily"/>
    <property type="match status" value="1"/>
</dbReference>
<dbReference type="Proteomes" id="UP000507470">
    <property type="component" value="Unassembled WGS sequence"/>
</dbReference>
<accession>A0A6J8AXU1</accession>
<keyword evidence="2 4" id="KW-0420">Kringle</keyword>
<reference evidence="6 7" key="1">
    <citation type="submission" date="2020-06" db="EMBL/GenBank/DDBJ databases">
        <authorList>
            <person name="Li R."/>
            <person name="Bekaert M."/>
        </authorList>
    </citation>
    <scope>NUCLEOTIDE SEQUENCE [LARGE SCALE GENOMIC DNA]</scope>
    <source>
        <strain evidence="7">wild</strain>
    </source>
</reference>
<proteinExistence type="predicted"/>
<evidence type="ECO:0000256" key="2">
    <source>
        <dbReference type="ARBA" id="ARBA00022572"/>
    </source>
</evidence>
<feature type="domain" description="Kringle" evidence="5">
    <location>
        <begin position="161"/>
        <end position="223"/>
    </location>
</feature>
<protein>
    <recommendedName>
        <fullName evidence="5">Kringle domain-containing protein</fullName>
    </recommendedName>
</protein>
<sequence>MRTMNERSVLRRSEFCKSNRFGNKCEQICHCKEPGCDDITGYCGRAGCEEEWKGPSCNGTVCISNRFGEKCERICHCKEPGCDHVTGHCNRGVCEDGWAGESCNECLPNRFGQKCERFCHCQHGNCENITGVCYKPGCMKGWTGDSCNYTTDCVLKTYDTTYNGTVNITKSNIPCKRWEKASDARYHVLEENFCRNPSFDPLEYPWCYRSGTPYYETCTIPLCGMLLIKTKTSANQ</sequence>
<keyword evidence="1" id="KW-0245">EGF-like domain</keyword>
<dbReference type="PROSITE" id="PS50070">
    <property type="entry name" value="KRINGLE_2"/>
    <property type="match status" value="1"/>
</dbReference>
<dbReference type="Gene3D" id="2.40.20.10">
    <property type="entry name" value="Plasminogen Kringle 4"/>
    <property type="match status" value="1"/>
</dbReference>
<dbReference type="EMBL" id="CACVKT020002154">
    <property type="protein sequence ID" value="CAC5375585.1"/>
    <property type="molecule type" value="Genomic_DNA"/>
</dbReference>
<gene>
    <name evidence="6" type="ORF">MCOR_12540</name>
</gene>
<dbReference type="InterPro" id="IPR000001">
    <property type="entry name" value="Kringle"/>
</dbReference>
<keyword evidence="7" id="KW-1185">Reference proteome</keyword>
<dbReference type="OrthoDB" id="6159318at2759"/>
<dbReference type="InterPro" id="IPR042635">
    <property type="entry name" value="MEGF10/SREC1/2-like"/>
</dbReference>
<evidence type="ECO:0000313" key="7">
    <source>
        <dbReference type="Proteomes" id="UP000507470"/>
    </source>
</evidence>
<dbReference type="Pfam" id="PF00051">
    <property type="entry name" value="Kringle"/>
    <property type="match status" value="1"/>
</dbReference>
<organism evidence="6 7">
    <name type="scientific">Mytilus coruscus</name>
    <name type="common">Sea mussel</name>
    <dbReference type="NCBI Taxonomy" id="42192"/>
    <lineage>
        <taxon>Eukaryota</taxon>
        <taxon>Metazoa</taxon>
        <taxon>Spiralia</taxon>
        <taxon>Lophotrochozoa</taxon>
        <taxon>Mollusca</taxon>
        <taxon>Bivalvia</taxon>
        <taxon>Autobranchia</taxon>
        <taxon>Pteriomorphia</taxon>
        <taxon>Mytilida</taxon>
        <taxon>Mytiloidea</taxon>
        <taxon>Mytilidae</taxon>
        <taxon>Mytilinae</taxon>
        <taxon>Mytilus</taxon>
    </lineage>
</organism>
<evidence type="ECO:0000256" key="1">
    <source>
        <dbReference type="ARBA" id="ARBA00022536"/>
    </source>
</evidence>
<dbReference type="AlphaFoldDB" id="A0A6J8AXU1"/>
<dbReference type="InterPro" id="IPR056806">
    <property type="entry name" value="EGF_STAB1-2"/>
</dbReference>
<dbReference type="InterPro" id="IPR038178">
    <property type="entry name" value="Kringle_sf"/>
</dbReference>
<dbReference type="SUPFAM" id="SSF57440">
    <property type="entry name" value="Kringle-like"/>
    <property type="match status" value="1"/>
</dbReference>
<evidence type="ECO:0000256" key="3">
    <source>
        <dbReference type="ARBA" id="ARBA00023157"/>
    </source>
</evidence>
<comment type="caution">
    <text evidence="4">Lacks conserved residue(s) required for the propagation of feature annotation.</text>
</comment>
<dbReference type="GO" id="GO:0005044">
    <property type="term" value="F:scavenger receptor activity"/>
    <property type="evidence" value="ECO:0007669"/>
    <property type="project" value="InterPro"/>
</dbReference>